<dbReference type="InterPro" id="IPR036388">
    <property type="entry name" value="WH-like_DNA-bd_sf"/>
</dbReference>
<dbReference type="InterPro" id="IPR036390">
    <property type="entry name" value="WH_DNA-bd_sf"/>
</dbReference>
<dbReference type="InterPro" id="IPR000835">
    <property type="entry name" value="HTH_MarR-typ"/>
</dbReference>
<gene>
    <name evidence="2" type="ORF">NBRC116598_18570</name>
</gene>
<dbReference type="PANTHER" id="PTHR33164:SF104">
    <property type="entry name" value="TRANSCRIPTIONAL REGULATORY PROTEIN"/>
    <property type="match status" value="1"/>
</dbReference>
<feature type="domain" description="HTH marR-type" evidence="1">
    <location>
        <begin position="23"/>
        <end position="159"/>
    </location>
</feature>
<organism evidence="2 3">
    <name type="scientific">Pseudophaeobacter arcticus</name>
    <dbReference type="NCBI Taxonomy" id="385492"/>
    <lineage>
        <taxon>Bacteria</taxon>
        <taxon>Pseudomonadati</taxon>
        <taxon>Pseudomonadota</taxon>
        <taxon>Alphaproteobacteria</taxon>
        <taxon>Rhodobacterales</taxon>
        <taxon>Paracoccaceae</taxon>
        <taxon>Pseudophaeobacter</taxon>
    </lineage>
</organism>
<proteinExistence type="predicted"/>
<dbReference type="Pfam" id="PF12802">
    <property type="entry name" value="MarR_2"/>
    <property type="match status" value="1"/>
</dbReference>
<dbReference type="SUPFAM" id="SSF46785">
    <property type="entry name" value="Winged helix' DNA-binding domain"/>
    <property type="match status" value="1"/>
</dbReference>
<dbReference type="PROSITE" id="PS50995">
    <property type="entry name" value="HTH_MARR_2"/>
    <property type="match status" value="1"/>
</dbReference>
<evidence type="ECO:0000259" key="1">
    <source>
        <dbReference type="PROSITE" id="PS50995"/>
    </source>
</evidence>
<accession>A0ABQ0AKL6</accession>
<dbReference type="InterPro" id="IPR039422">
    <property type="entry name" value="MarR/SlyA-like"/>
</dbReference>
<reference evidence="2 3" key="1">
    <citation type="submission" date="2024-04" db="EMBL/GenBank/DDBJ databases">
        <title>Draft genome sequence of Pseudophaeobacter arcticus NBRC 116598.</title>
        <authorList>
            <person name="Miyakawa T."/>
            <person name="Kusuya Y."/>
            <person name="Miura T."/>
        </authorList>
    </citation>
    <scope>NUCLEOTIDE SEQUENCE [LARGE SCALE GENOMIC DNA]</scope>
    <source>
        <strain evidence="2 3">SU-CL00105</strain>
    </source>
</reference>
<evidence type="ECO:0000313" key="3">
    <source>
        <dbReference type="Proteomes" id="UP001441944"/>
    </source>
</evidence>
<dbReference type="RefSeq" id="WP_353399229.1">
    <property type="nucleotide sequence ID" value="NZ_BAABWU010000006.1"/>
</dbReference>
<dbReference type="PRINTS" id="PR00598">
    <property type="entry name" value="HTHMARR"/>
</dbReference>
<protein>
    <submittedName>
        <fullName evidence="2">MarR family transcriptional regulator</fullName>
    </submittedName>
</protein>
<dbReference type="EMBL" id="BAABWU010000006">
    <property type="protein sequence ID" value="GAA6196413.1"/>
    <property type="molecule type" value="Genomic_DNA"/>
</dbReference>
<keyword evidence="3" id="KW-1185">Reference proteome</keyword>
<dbReference type="PANTHER" id="PTHR33164">
    <property type="entry name" value="TRANSCRIPTIONAL REGULATOR, MARR FAMILY"/>
    <property type="match status" value="1"/>
</dbReference>
<dbReference type="Proteomes" id="UP001441944">
    <property type="component" value="Unassembled WGS sequence"/>
</dbReference>
<dbReference type="Gene3D" id="1.10.10.10">
    <property type="entry name" value="Winged helix-like DNA-binding domain superfamily/Winged helix DNA-binding domain"/>
    <property type="match status" value="1"/>
</dbReference>
<sequence length="159" mass="18296">MTARDEHSSSADYFGDNTPVVSYNRVWFNIMRAQRKFLPRIAKALKTCGINDPIWYEILLEVELAGPGGQPMAALEDKLFVAQYALSRHISRMEKAGLLRREFIADGRRKQILFLTEQGKGMHARIWPVYWNAMQDEIGPHMTTDEAYTLSRLLIKLLP</sequence>
<comment type="caution">
    <text evidence="2">The sequence shown here is derived from an EMBL/GenBank/DDBJ whole genome shotgun (WGS) entry which is preliminary data.</text>
</comment>
<evidence type="ECO:0000313" key="2">
    <source>
        <dbReference type="EMBL" id="GAA6196413.1"/>
    </source>
</evidence>
<name>A0ABQ0AKL6_9RHOB</name>